<dbReference type="KEGG" id="puo:RZN69_09440"/>
<feature type="transmembrane region" description="Helical" evidence="2">
    <location>
        <begin position="163"/>
        <end position="180"/>
    </location>
</feature>
<keyword evidence="2" id="KW-0472">Membrane</keyword>
<evidence type="ECO:0000259" key="4">
    <source>
        <dbReference type="Pfam" id="PF07589"/>
    </source>
</evidence>
<dbReference type="RefSeq" id="WP_317835861.1">
    <property type="nucleotide sequence ID" value="NZ_CP136920.1"/>
</dbReference>
<keyword evidence="3" id="KW-0732">Signal</keyword>
<evidence type="ECO:0000313" key="6">
    <source>
        <dbReference type="Proteomes" id="UP001304300"/>
    </source>
</evidence>
<evidence type="ECO:0000313" key="5">
    <source>
        <dbReference type="EMBL" id="WOO43313.1"/>
    </source>
</evidence>
<evidence type="ECO:0000256" key="1">
    <source>
        <dbReference type="SAM" id="MobiDB-lite"/>
    </source>
</evidence>
<protein>
    <submittedName>
        <fullName evidence="5">PEP-CTERM sorting domain-containing protein</fullName>
    </submittedName>
</protein>
<evidence type="ECO:0000256" key="2">
    <source>
        <dbReference type="SAM" id="Phobius"/>
    </source>
</evidence>
<dbReference type="AlphaFoldDB" id="A0AAQ3QT51"/>
<reference evidence="5 6" key="1">
    <citation type="submission" date="2023-10" db="EMBL/GenBank/DDBJ databases">
        <title>Rubellicoccus peritrichatus gen. nov., sp. nov., isolated from an algae of coral reef tank.</title>
        <authorList>
            <person name="Luo J."/>
        </authorList>
    </citation>
    <scope>NUCLEOTIDE SEQUENCE [LARGE SCALE GENOMIC DNA]</scope>
    <source>
        <strain evidence="5 6">CR14</strain>
    </source>
</reference>
<sequence>MTARITLLFTFCTVFTSSLAKAAITASFSQFDNTAIVFTLKGDIPVGANIGAGAPNVLFIGVPGDTDWVASQGTDDTTTNMGSPSRLASSSAYNPNDAGDFIQVVYDANFSVGDTVDTMVTLNGNNIIPANVDPNSMIVSAGFDSLAVIPDPTTDVGNAIPEPATYAAVLAMIALGVIGFRHRFKGETRPSS</sequence>
<feature type="chain" id="PRO_5042944585" evidence="3">
    <location>
        <begin position="23"/>
        <end position="192"/>
    </location>
</feature>
<gene>
    <name evidence="5" type="ORF">RZN69_09440</name>
</gene>
<feature type="region of interest" description="Disordered" evidence="1">
    <location>
        <begin position="71"/>
        <end position="91"/>
    </location>
</feature>
<keyword evidence="2" id="KW-1133">Transmembrane helix</keyword>
<accession>A0AAQ3QT51</accession>
<proteinExistence type="predicted"/>
<dbReference type="Proteomes" id="UP001304300">
    <property type="component" value="Chromosome"/>
</dbReference>
<organism evidence="5 6">
    <name type="scientific">Rubellicoccus peritrichatus</name>
    <dbReference type="NCBI Taxonomy" id="3080537"/>
    <lineage>
        <taxon>Bacteria</taxon>
        <taxon>Pseudomonadati</taxon>
        <taxon>Verrucomicrobiota</taxon>
        <taxon>Opitutia</taxon>
        <taxon>Puniceicoccales</taxon>
        <taxon>Cerasicoccaceae</taxon>
        <taxon>Rubellicoccus</taxon>
    </lineage>
</organism>
<dbReference type="EMBL" id="CP136920">
    <property type="protein sequence ID" value="WOO43313.1"/>
    <property type="molecule type" value="Genomic_DNA"/>
</dbReference>
<keyword evidence="2" id="KW-0812">Transmembrane</keyword>
<name>A0AAQ3QT51_9BACT</name>
<dbReference type="Pfam" id="PF07589">
    <property type="entry name" value="PEP-CTERM"/>
    <property type="match status" value="1"/>
</dbReference>
<evidence type="ECO:0000256" key="3">
    <source>
        <dbReference type="SAM" id="SignalP"/>
    </source>
</evidence>
<keyword evidence="6" id="KW-1185">Reference proteome</keyword>
<feature type="domain" description="Ice-binding protein C-terminal" evidence="4">
    <location>
        <begin position="159"/>
        <end position="181"/>
    </location>
</feature>
<dbReference type="NCBIfam" id="TIGR02595">
    <property type="entry name" value="PEP_CTERM"/>
    <property type="match status" value="1"/>
</dbReference>
<feature type="signal peptide" evidence="3">
    <location>
        <begin position="1"/>
        <end position="22"/>
    </location>
</feature>
<dbReference type="InterPro" id="IPR013424">
    <property type="entry name" value="Ice-binding_C"/>
</dbReference>